<protein>
    <submittedName>
        <fullName evidence="2">Uncharacterized protein</fullName>
    </submittedName>
</protein>
<name>A0ABC9AKH0_9POAL</name>
<evidence type="ECO:0000256" key="1">
    <source>
        <dbReference type="SAM" id="MobiDB-lite"/>
    </source>
</evidence>
<dbReference type="Proteomes" id="UP001497457">
    <property type="component" value="Chromosome 21rd"/>
</dbReference>
<evidence type="ECO:0000313" key="2">
    <source>
        <dbReference type="EMBL" id="CAL4981077.1"/>
    </source>
</evidence>
<gene>
    <name evidence="2" type="ORF">URODEC1_LOCUS55975</name>
</gene>
<sequence>MAGRRRAGKEPVGETSGGPVVGNQENPHIVISNQGCTLIIENNKIPGTPLQRAMCEGRRCVAMSRTSHDAYNMHITLTICDHPNILNTIGVWADPSDSRKAYIAVASVDNALSGLENEQMFCIEGQLCREFSDLGFKVFRDIFSAVQYVNNKYEGGATSSASNSLPIQLFPMKLEPKNIFFKIVNGEPRVMLGYFKKQLSDMYAIRSSRGARRGVTNFFSYINSAHWKEVGRCLTELYNNYEASSELTELAEFLTEGEVTYESLLWQPGIWDARTKMQFIREIYFLLDKERASLKCSFEKTPRGKILMNKSPLGFLPIMNEFSPPLDHNNQEKPIADNHLLDSVIFLRNKIIAHFHAEYETFKGSKVEIGTSVVTRERYIKKRKPDYMITLAKAIRELGWIAESPVTRDENDYMARFSKMTI</sequence>
<keyword evidence="3" id="KW-1185">Reference proteome</keyword>
<dbReference type="EMBL" id="OZ075131">
    <property type="protein sequence ID" value="CAL4981077.1"/>
    <property type="molecule type" value="Genomic_DNA"/>
</dbReference>
<evidence type="ECO:0000313" key="3">
    <source>
        <dbReference type="Proteomes" id="UP001497457"/>
    </source>
</evidence>
<dbReference type="AlphaFoldDB" id="A0ABC9AKH0"/>
<proteinExistence type="predicted"/>
<organism evidence="2 3">
    <name type="scientific">Urochloa decumbens</name>
    <dbReference type="NCBI Taxonomy" id="240449"/>
    <lineage>
        <taxon>Eukaryota</taxon>
        <taxon>Viridiplantae</taxon>
        <taxon>Streptophyta</taxon>
        <taxon>Embryophyta</taxon>
        <taxon>Tracheophyta</taxon>
        <taxon>Spermatophyta</taxon>
        <taxon>Magnoliopsida</taxon>
        <taxon>Liliopsida</taxon>
        <taxon>Poales</taxon>
        <taxon>Poaceae</taxon>
        <taxon>PACMAD clade</taxon>
        <taxon>Panicoideae</taxon>
        <taxon>Panicodae</taxon>
        <taxon>Paniceae</taxon>
        <taxon>Melinidinae</taxon>
        <taxon>Urochloa</taxon>
    </lineage>
</organism>
<feature type="region of interest" description="Disordered" evidence="1">
    <location>
        <begin position="1"/>
        <end position="26"/>
    </location>
</feature>
<accession>A0ABC9AKH0</accession>
<reference evidence="2" key="1">
    <citation type="submission" date="2024-10" db="EMBL/GenBank/DDBJ databases">
        <authorList>
            <person name="Ryan C."/>
        </authorList>
    </citation>
    <scope>NUCLEOTIDE SEQUENCE [LARGE SCALE GENOMIC DNA]</scope>
</reference>